<gene>
    <name evidence="1" type="ORF">KK1_032899</name>
</gene>
<keyword evidence="2" id="KW-1185">Reference proteome</keyword>
<dbReference type="Gramene" id="C.cajan_35881.t">
    <property type="protein sequence ID" value="C.cajan_35881.t.cds1"/>
    <property type="gene ID" value="C.cajan_35881"/>
</dbReference>
<feature type="non-terminal residue" evidence="1">
    <location>
        <position position="1"/>
    </location>
</feature>
<reference evidence="1" key="1">
    <citation type="journal article" date="2012" name="Nat. Biotechnol.">
        <title>Draft genome sequence of pigeonpea (Cajanus cajan), an orphan legume crop of resource-poor farmers.</title>
        <authorList>
            <person name="Varshney R.K."/>
            <person name="Chen W."/>
            <person name="Li Y."/>
            <person name="Bharti A.K."/>
            <person name="Saxena R.K."/>
            <person name="Schlueter J.A."/>
            <person name="Donoghue M.T."/>
            <person name="Azam S."/>
            <person name="Fan G."/>
            <person name="Whaley A.M."/>
            <person name="Farmer A.D."/>
            <person name="Sheridan J."/>
            <person name="Iwata A."/>
            <person name="Tuteja R."/>
            <person name="Penmetsa R.V."/>
            <person name="Wu W."/>
            <person name="Upadhyaya H.D."/>
            <person name="Yang S.P."/>
            <person name="Shah T."/>
            <person name="Saxena K.B."/>
            <person name="Michael T."/>
            <person name="McCombie W.R."/>
            <person name="Yang B."/>
            <person name="Zhang G."/>
            <person name="Yang H."/>
            <person name="Wang J."/>
            <person name="Spillane C."/>
            <person name="Cook D.R."/>
            <person name="May G.D."/>
            <person name="Xu X."/>
            <person name="Jackson S.A."/>
        </authorList>
    </citation>
    <scope>NUCLEOTIDE SEQUENCE [LARGE SCALE GENOMIC DNA]</scope>
</reference>
<organism evidence="1 2">
    <name type="scientific">Cajanus cajan</name>
    <name type="common">Pigeon pea</name>
    <name type="synonym">Cajanus indicus</name>
    <dbReference type="NCBI Taxonomy" id="3821"/>
    <lineage>
        <taxon>Eukaryota</taxon>
        <taxon>Viridiplantae</taxon>
        <taxon>Streptophyta</taxon>
        <taxon>Embryophyta</taxon>
        <taxon>Tracheophyta</taxon>
        <taxon>Spermatophyta</taxon>
        <taxon>Magnoliopsida</taxon>
        <taxon>eudicotyledons</taxon>
        <taxon>Gunneridae</taxon>
        <taxon>Pentapetalae</taxon>
        <taxon>rosids</taxon>
        <taxon>fabids</taxon>
        <taxon>Fabales</taxon>
        <taxon>Fabaceae</taxon>
        <taxon>Papilionoideae</taxon>
        <taxon>50 kb inversion clade</taxon>
        <taxon>NPAAA clade</taxon>
        <taxon>indigoferoid/millettioid clade</taxon>
        <taxon>Phaseoleae</taxon>
        <taxon>Cajanus</taxon>
    </lineage>
</organism>
<sequence length="65" mass="7064">PRRSSTCFSFLSQREVLASEDLTAVNGNRPGWVLGMAKLTVAKLPRPTASPRTQSMFAISDVVTL</sequence>
<evidence type="ECO:0000313" key="2">
    <source>
        <dbReference type="Proteomes" id="UP000075243"/>
    </source>
</evidence>
<proteinExistence type="predicted"/>
<evidence type="ECO:0000313" key="1">
    <source>
        <dbReference type="EMBL" id="KYP45542.1"/>
    </source>
</evidence>
<name>A0A151RSL3_CAJCA</name>
<accession>A0A151RSL3</accession>
<dbReference type="AlphaFoldDB" id="A0A151RSL3"/>
<dbReference type="Proteomes" id="UP000075243">
    <property type="component" value="Unassembled WGS sequence"/>
</dbReference>
<protein>
    <submittedName>
        <fullName evidence="1">Uncharacterized protein</fullName>
    </submittedName>
</protein>
<dbReference type="EMBL" id="KQ483587">
    <property type="protein sequence ID" value="KYP45542.1"/>
    <property type="molecule type" value="Genomic_DNA"/>
</dbReference>